<reference evidence="1" key="1">
    <citation type="journal article" date="2014" name="Arch. Virol.">
        <title>Complete genome sequence of Agrotis segetum granulovirus Shanghai strain.</title>
        <authorList>
            <person name="Zhang X."/>
            <person name="Liang Z."/>
            <person name="Yin X."/>
            <person name="Wang J."/>
            <person name="Shao X."/>
        </authorList>
    </citation>
    <scope>NUCLEOTIDE SEQUENCE</scope>
    <source>
        <strain evidence="1">L1</strain>
    </source>
</reference>
<sequence length="70" mass="8464">MLHKKECWQYNLEYGSYTLSVPIEKFETFEETSMQLEETDDFILDLYDLIVDYNKLDKLLNLDKDDCIML</sequence>
<evidence type="ECO:0000313" key="2">
    <source>
        <dbReference type="EMBL" id="AKN63319.1"/>
    </source>
</evidence>
<proteinExistence type="predicted"/>
<dbReference type="EMBL" id="KC994902">
    <property type="protein sequence ID" value="AHN92084.1"/>
    <property type="molecule type" value="Genomic_DNA"/>
</dbReference>
<dbReference type="Proteomes" id="UP000232958">
    <property type="component" value="Segment"/>
</dbReference>
<organismHost>
    <name type="scientific">Agrotis segetum</name>
    <name type="common">Turnip moth</name>
    <dbReference type="NCBI Taxonomy" id="47767"/>
</organismHost>
<name>A0A023MIK6_GVAS</name>
<accession>A0A023MIK6</accession>
<evidence type="ECO:0000313" key="3">
    <source>
        <dbReference type="Proteomes" id="UP000232958"/>
    </source>
</evidence>
<evidence type="ECO:0000313" key="1">
    <source>
        <dbReference type="EMBL" id="AHN92084.1"/>
    </source>
</evidence>
<dbReference type="EMBL" id="KR584663">
    <property type="protein sequence ID" value="AKN63319.1"/>
    <property type="molecule type" value="Genomic_DNA"/>
</dbReference>
<keyword evidence="3" id="KW-1185">Reference proteome</keyword>
<protein>
    <submittedName>
        <fullName evidence="1">Uncharacterized protein</fullName>
    </submittedName>
</protein>
<reference evidence="2 3" key="2">
    <citation type="submission" date="2015-05" db="EMBL/GenBank/DDBJ databases">
        <title>Complete Sequence of an Agrotis segetum granulovirus isolate from Europe.</title>
        <authorList>
            <person name="Gueli Alletti G."/>
            <person name="Wennmann J.T."/>
            <person name="Jehle J.A."/>
        </authorList>
    </citation>
    <scope>NUCLEOTIDE SEQUENCE [LARGE SCALE GENOMIC DNA]</scope>
    <source>
        <strain evidence="2 3">DA</strain>
    </source>
</reference>
<organism evidence="1">
    <name type="scientific">Agrotis segetum granulosis virus</name>
    <name type="common">AsGV</name>
    <name type="synonym">Agrotis segetum granulovirus</name>
    <dbReference type="NCBI Taxonomy" id="10464"/>
    <lineage>
        <taxon>Viruses</taxon>
        <taxon>Viruses incertae sedis</taxon>
        <taxon>Naldaviricetes</taxon>
        <taxon>Lefavirales</taxon>
        <taxon>Baculoviridae</taxon>
        <taxon>Betabaculovirus</taxon>
        <taxon>Betabaculovirus agsegetum</taxon>
    </lineage>
</organism>
<gene>
    <name evidence="1" type="ORF">AsGV045</name>
</gene>